<evidence type="ECO:0000313" key="1">
    <source>
        <dbReference type="EMBL" id="GGP09850.1"/>
    </source>
</evidence>
<sequence>MSRGRVGVMVPPGNPSAEPELTRLLGSRADMHVSRFPVRPGRALAERLESYNEALPAMAYSFGDLPLDALIMACDSPRYLLDPDEDREGCLRLTEECGVPFASATVAVLEAVGHLGLEEIHLISPYQPWLTELAERFWKAAGLRIASVLPVRAQGGYAPYSMTPGELVDQVKQARLPLDAVLLFTGSGMATLPALGTLGAGNDRVLLTSNLCSAWWALSRATGKPVTLNRTPHRAAAHGKAS</sequence>
<dbReference type="PANTHER" id="PTHR40267:SF1">
    <property type="entry name" value="BLR3294 PROTEIN"/>
    <property type="match status" value="1"/>
</dbReference>
<name>A0A918AAL9_9ACTN</name>
<reference evidence="1" key="1">
    <citation type="journal article" date="2014" name="Int. J. Syst. Evol. Microbiol.">
        <title>Complete genome sequence of Corynebacterium casei LMG S-19264T (=DSM 44701T), isolated from a smear-ripened cheese.</title>
        <authorList>
            <consortium name="US DOE Joint Genome Institute (JGI-PGF)"/>
            <person name="Walter F."/>
            <person name="Albersmeier A."/>
            <person name="Kalinowski J."/>
            <person name="Ruckert C."/>
        </authorList>
    </citation>
    <scope>NUCLEOTIDE SEQUENCE</scope>
    <source>
        <strain evidence="1">CGMCC 4.7430</strain>
    </source>
</reference>
<proteinExistence type="predicted"/>
<dbReference type="EMBL" id="BMNK01000008">
    <property type="protein sequence ID" value="GGP09850.1"/>
    <property type="molecule type" value="Genomic_DNA"/>
</dbReference>
<reference evidence="1" key="2">
    <citation type="submission" date="2020-09" db="EMBL/GenBank/DDBJ databases">
        <authorList>
            <person name="Sun Q."/>
            <person name="Zhou Y."/>
        </authorList>
    </citation>
    <scope>NUCLEOTIDE SEQUENCE</scope>
    <source>
        <strain evidence="1">CGMCC 4.7430</strain>
    </source>
</reference>
<dbReference type="InterPro" id="IPR053714">
    <property type="entry name" value="Iso_Racemase_Enz_sf"/>
</dbReference>
<evidence type="ECO:0000313" key="2">
    <source>
        <dbReference type="Proteomes" id="UP000660745"/>
    </source>
</evidence>
<accession>A0A918AAL9</accession>
<dbReference type="AlphaFoldDB" id="A0A918AAL9"/>
<dbReference type="InterPro" id="IPR026286">
    <property type="entry name" value="MaiA/AMDase"/>
</dbReference>
<keyword evidence="2" id="KW-1185">Reference proteome</keyword>
<dbReference type="PANTHER" id="PTHR40267">
    <property type="entry name" value="BLR3294 PROTEIN"/>
    <property type="match status" value="1"/>
</dbReference>
<organism evidence="1 2">
    <name type="scientific">Nonomuraea glycinis</name>
    <dbReference type="NCBI Taxonomy" id="2047744"/>
    <lineage>
        <taxon>Bacteria</taxon>
        <taxon>Bacillati</taxon>
        <taxon>Actinomycetota</taxon>
        <taxon>Actinomycetes</taxon>
        <taxon>Streptosporangiales</taxon>
        <taxon>Streptosporangiaceae</taxon>
        <taxon>Nonomuraea</taxon>
    </lineage>
</organism>
<evidence type="ECO:0008006" key="3">
    <source>
        <dbReference type="Google" id="ProtNLM"/>
    </source>
</evidence>
<dbReference type="RefSeq" id="WP_189140857.1">
    <property type="nucleotide sequence ID" value="NZ_BMNK01000008.1"/>
</dbReference>
<dbReference type="Proteomes" id="UP000660745">
    <property type="component" value="Unassembled WGS sequence"/>
</dbReference>
<gene>
    <name evidence="1" type="ORF">GCM10012278_47150</name>
</gene>
<protein>
    <recommendedName>
        <fullName evidence="3">Arylmalonate decarboxylase</fullName>
    </recommendedName>
</protein>
<comment type="caution">
    <text evidence="1">The sequence shown here is derived from an EMBL/GenBank/DDBJ whole genome shotgun (WGS) entry which is preliminary data.</text>
</comment>
<dbReference type="Gene3D" id="3.40.50.12500">
    <property type="match status" value="1"/>
</dbReference>